<evidence type="ECO:0000313" key="2">
    <source>
        <dbReference type="Proteomes" id="UP001465976"/>
    </source>
</evidence>
<dbReference type="EMBL" id="JBAHYK010000204">
    <property type="protein sequence ID" value="KAL0576735.1"/>
    <property type="molecule type" value="Genomic_DNA"/>
</dbReference>
<keyword evidence="2" id="KW-1185">Reference proteome</keyword>
<sequence>MRICAINARQWFEKTAVGRFITGGIFPGRHTVLELVNSHGFQPEQTVDGADWLYFQNHGLHPLRDRFADMFLYSQQSEWCSLRELVDTAWGLFLRRQGRHIQRMAPDSTVIALLPCFRDVLILGDQRTLDVQELLRFMSEKVIAINRWNTTFEKSVMDQIVQREHDPALVEFLELEGQPLPLPSDDGLERRDDAVVEVLCGQCGESFSSVATAMYHLNRYGTYCIQRFLVHPTLLTLVSSPASIGLICATDKEPTATSCHEMDSIWAGYRCSSCSNGFKGNWRECVKHYRRAGHHIRAEGQLPDYRGMFVRLEASTYDLCQPYNDKPAWTCGHCSRFVCRLATRTQIVDHVARVHNTEPGEQRVPDDFYYVGP</sequence>
<gene>
    <name evidence="1" type="ORF">V5O48_005258</name>
</gene>
<proteinExistence type="predicted"/>
<evidence type="ECO:0000313" key="1">
    <source>
        <dbReference type="EMBL" id="KAL0576735.1"/>
    </source>
</evidence>
<protein>
    <recommendedName>
        <fullName evidence="3">C2H2-type domain-containing protein</fullName>
    </recommendedName>
</protein>
<comment type="caution">
    <text evidence="1">The sequence shown here is derived from an EMBL/GenBank/DDBJ whole genome shotgun (WGS) entry which is preliminary data.</text>
</comment>
<organism evidence="1 2">
    <name type="scientific">Marasmius crinis-equi</name>
    <dbReference type="NCBI Taxonomy" id="585013"/>
    <lineage>
        <taxon>Eukaryota</taxon>
        <taxon>Fungi</taxon>
        <taxon>Dikarya</taxon>
        <taxon>Basidiomycota</taxon>
        <taxon>Agaricomycotina</taxon>
        <taxon>Agaricomycetes</taxon>
        <taxon>Agaricomycetidae</taxon>
        <taxon>Agaricales</taxon>
        <taxon>Marasmiineae</taxon>
        <taxon>Marasmiaceae</taxon>
        <taxon>Marasmius</taxon>
    </lineage>
</organism>
<evidence type="ECO:0008006" key="3">
    <source>
        <dbReference type="Google" id="ProtNLM"/>
    </source>
</evidence>
<accession>A0ABR3FMT5</accession>
<reference evidence="1 2" key="1">
    <citation type="submission" date="2024-02" db="EMBL/GenBank/DDBJ databases">
        <title>A draft genome for the cacao thread blight pathogen Marasmius crinis-equi.</title>
        <authorList>
            <person name="Cohen S.P."/>
            <person name="Baruah I.K."/>
            <person name="Amoako-Attah I."/>
            <person name="Bukari Y."/>
            <person name="Meinhardt L.W."/>
            <person name="Bailey B.A."/>
        </authorList>
    </citation>
    <scope>NUCLEOTIDE SEQUENCE [LARGE SCALE GENOMIC DNA]</scope>
    <source>
        <strain evidence="1 2">GH-76</strain>
    </source>
</reference>
<name>A0ABR3FMT5_9AGAR</name>
<dbReference type="Proteomes" id="UP001465976">
    <property type="component" value="Unassembled WGS sequence"/>
</dbReference>